<dbReference type="Proteomes" id="UP001157960">
    <property type="component" value="Unassembled WGS sequence"/>
</dbReference>
<reference evidence="1 2" key="1">
    <citation type="submission" date="2017-05" db="EMBL/GenBank/DDBJ databases">
        <authorList>
            <person name="Varghese N."/>
            <person name="Submissions S."/>
        </authorList>
    </citation>
    <scope>NUCLEOTIDE SEQUENCE [LARGE SCALE GENOMIC DNA]</scope>
    <source>
        <strain evidence="1 2">DSM 28214</strain>
    </source>
</reference>
<evidence type="ECO:0000313" key="2">
    <source>
        <dbReference type="Proteomes" id="UP001157960"/>
    </source>
</evidence>
<evidence type="ECO:0008006" key="3">
    <source>
        <dbReference type="Google" id="ProtNLM"/>
    </source>
</evidence>
<organism evidence="1 2">
    <name type="scientific">Chryseobacterium profundimaris</name>
    <dbReference type="NCBI Taxonomy" id="1387275"/>
    <lineage>
        <taxon>Bacteria</taxon>
        <taxon>Pseudomonadati</taxon>
        <taxon>Bacteroidota</taxon>
        <taxon>Flavobacteriia</taxon>
        <taxon>Flavobacteriales</taxon>
        <taxon>Weeksellaceae</taxon>
        <taxon>Chryseobacterium group</taxon>
        <taxon>Chryseobacterium</taxon>
    </lineage>
</organism>
<protein>
    <recommendedName>
        <fullName evidence="3">DUF4468 domain-containing protein</fullName>
    </recommendedName>
</protein>
<comment type="caution">
    <text evidence="1">The sequence shown here is derived from an EMBL/GenBank/DDBJ whole genome shotgun (WGS) entry which is preliminary data.</text>
</comment>
<accession>A0ABY1NZA8</accession>
<evidence type="ECO:0000313" key="1">
    <source>
        <dbReference type="EMBL" id="SMP22535.1"/>
    </source>
</evidence>
<keyword evidence="2" id="KW-1185">Reference proteome</keyword>
<gene>
    <name evidence="1" type="ORF">SAMN06264346_106206</name>
</gene>
<sequence length="167" mass="20161">MKELVIILILLPHFLLSQKKEYKFISTDKFSIPLGFSYKREVKRNVIIEYNLFSGDQITYFKKNKENWKILCKKHWDKFYTKEKKISPKVSIGNNLYRLTFVTKREFNDNIIVLYKANPVNSIISEDLYYFFSSKDGIIAIQNNNKKLLREDYLYIENFVKFLNEER</sequence>
<proteinExistence type="predicted"/>
<dbReference type="RefSeq" id="WP_283422264.1">
    <property type="nucleotide sequence ID" value="NZ_FXTZ01000006.1"/>
</dbReference>
<dbReference type="EMBL" id="FXTZ01000006">
    <property type="protein sequence ID" value="SMP22535.1"/>
    <property type="molecule type" value="Genomic_DNA"/>
</dbReference>
<name>A0ABY1NZA8_9FLAO</name>